<organism evidence="4 5">
    <name type="scientific">Opisthorchis viverrini</name>
    <name type="common">Southeast Asian liver fluke</name>
    <dbReference type="NCBI Taxonomy" id="6198"/>
    <lineage>
        <taxon>Eukaryota</taxon>
        <taxon>Metazoa</taxon>
        <taxon>Spiralia</taxon>
        <taxon>Lophotrochozoa</taxon>
        <taxon>Platyhelminthes</taxon>
        <taxon>Trematoda</taxon>
        <taxon>Digenea</taxon>
        <taxon>Opisthorchiida</taxon>
        <taxon>Opisthorchiata</taxon>
        <taxon>Opisthorchiidae</taxon>
        <taxon>Opisthorchis</taxon>
    </lineage>
</organism>
<evidence type="ECO:0000313" key="4">
    <source>
        <dbReference type="EMBL" id="OON13749.1"/>
    </source>
</evidence>
<dbReference type="InterPro" id="IPR026697">
    <property type="entry name" value="DNAAF6"/>
</dbReference>
<reference evidence="4 5" key="1">
    <citation type="submission" date="2015-03" db="EMBL/GenBank/DDBJ databases">
        <title>Draft genome of the nematode, Opisthorchis viverrini.</title>
        <authorList>
            <person name="Mitreva M."/>
        </authorList>
    </citation>
    <scope>NUCLEOTIDE SEQUENCE [LARGE SCALE GENOMIC DNA]</scope>
    <source>
        <strain evidence="4">Khon Kaen</strain>
    </source>
</reference>
<protein>
    <recommendedName>
        <fullName evidence="3">PIH1D1/2/3 CS-like domain-containing protein</fullName>
    </recommendedName>
</protein>
<dbReference type="AlphaFoldDB" id="A0A1S8WH34"/>
<dbReference type="SUPFAM" id="SSF49764">
    <property type="entry name" value="HSP20-like chaperones"/>
    <property type="match status" value="1"/>
</dbReference>
<dbReference type="InterPro" id="IPR041442">
    <property type="entry name" value="PIH1D1/2/3_CS-like"/>
</dbReference>
<sequence>MDQIFTKDNILALQQLLRDPDESESESEEVRFPIEFFQNFKPALSFYTYIKVLRKKPSVAQMKPSDIGPKPRTKSKKEKQPQKIRNPDEIWDVDEVPEGNEYGDIYDPRPQPEYELFYKQSVTTEDIYLQMGMKNPTTASCEFLVARIKLPGCKKEELKLDVKEKFLDLRSPQYKLGLHLPNTVDPNLSKADWDEKKEVLEVTMKNKREYDFMNE</sequence>
<feature type="region of interest" description="Disordered" evidence="2">
    <location>
        <begin position="61"/>
        <end position="88"/>
    </location>
</feature>
<dbReference type="Pfam" id="PF18201">
    <property type="entry name" value="PIH1_CS"/>
    <property type="match status" value="1"/>
</dbReference>
<dbReference type="InterPro" id="IPR008978">
    <property type="entry name" value="HSP20-like_chaperone"/>
</dbReference>
<proteinExistence type="inferred from homology"/>
<evidence type="ECO:0000256" key="1">
    <source>
        <dbReference type="ARBA" id="ARBA00008511"/>
    </source>
</evidence>
<evidence type="ECO:0000259" key="3">
    <source>
        <dbReference type="Pfam" id="PF18201"/>
    </source>
</evidence>
<keyword evidence="5" id="KW-1185">Reference proteome</keyword>
<gene>
    <name evidence="4" type="ORF">X801_10469</name>
</gene>
<accession>A0A1S8WH34</accession>
<dbReference type="CDD" id="cd00298">
    <property type="entry name" value="ACD_sHsps_p23-like"/>
    <property type="match status" value="1"/>
</dbReference>
<dbReference type="GO" id="GO:0045505">
    <property type="term" value="F:dynein intermediate chain binding"/>
    <property type="evidence" value="ECO:0007669"/>
    <property type="project" value="TreeGrafter"/>
</dbReference>
<evidence type="ECO:0000313" key="5">
    <source>
        <dbReference type="Proteomes" id="UP000243686"/>
    </source>
</evidence>
<dbReference type="GO" id="GO:0070286">
    <property type="term" value="P:axonemal dynein complex assembly"/>
    <property type="evidence" value="ECO:0007669"/>
    <property type="project" value="InterPro"/>
</dbReference>
<dbReference type="PANTHER" id="PTHR21083:SF0">
    <property type="entry name" value="DYNEIN AXONEMAL ASSEMBLY FACTOR 6"/>
    <property type="match status" value="1"/>
</dbReference>
<dbReference type="Proteomes" id="UP000243686">
    <property type="component" value="Unassembled WGS sequence"/>
</dbReference>
<feature type="compositionally biased region" description="Basic and acidic residues" evidence="2">
    <location>
        <begin position="78"/>
        <end position="88"/>
    </location>
</feature>
<dbReference type="GO" id="GO:0051087">
    <property type="term" value="F:protein-folding chaperone binding"/>
    <property type="evidence" value="ECO:0007669"/>
    <property type="project" value="InterPro"/>
</dbReference>
<dbReference type="EMBL" id="KV907145">
    <property type="protein sequence ID" value="OON13749.1"/>
    <property type="molecule type" value="Genomic_DNA"/>
</dbReference>
<comment type="similarity">
    <text evidence="1">Belongs to the PIH1 family.</text>
</comment>
<name>A0A1S8WH34_OPIVI</name>
<evidence type="ECO:0000256" key="2">
    <source>
        <dbReference type="SAM" id="MobiDB-lite"/>
    </source>
</evidence>
<dbReference type="GO" id="GO:0005737">
    <property type="term" value="C:cytoplasm"/>
    <property type="evidence" value="ECO:0007669"/>
    <property type="project" value="TreeGrafter"/>
</dbReference>
<feature type="domain" description="PIH1D1/2/3 CS-like" evidence="3">
    <location>
        <begin position="111"/>
        <end position="204"/>
    </location>
</feature>
<dbReference type="PANTHER" id="PTHR21083">
    <property type="entry name" value="TWISTER"/>
    <property type="match status" value="1"/>
</dbReference>